<proteinExistence type="predicted"/>
<reference evidence="1 2" key="1">
    <citation type="submission" date="2020-08" db="EMBL/GenBank/DDBJ databases">
        <title>Genomic Encyclopedia of Type Strains, Phase III (KMG-III): the genomes of soil and plant-associated and newly described type strains.</title>
        <authorList>
            <person name="Whitman W."/>
        </authorList>
    </citation>
    <scope>NUCLEOTIDE SEQUENCE [LARGE SCALE GENOMIC DNA]</scope>
    <source>
        <strain evidence="1 2">CECT 8075</strain>
    </source>
</reference>
<dbReference type="EMBL" id="JACHXU010000003">
    <property type="protein sequence ID" value="MBB3205459.1"/>
    <property type="molecule type" value="Genomic_DNA"/>
</dbReference>
<sequence length="130" mass="14034">MCRSVGLRLQCVATRFGDVGEAMPGFGDIDLGRDDSVEDDSADFAIADRFDRDAESARVVVFGRANRFDGRIANEAGQFNRAGFGIRDGRIESGDAANRDDRTRRVVNANGRRVSQVCSLTTAAGQTVAM</sequence>
<organism evidence="1 2">
    <name type="scientific">Aporhodopirellula rubra</name>
    <dbReference type="NCBI Taxonomy" id="980271"/>
    <lineage>
        <taxon>Bacteria</taxon>
        <taxon>Pseudomonadati</taxon>
        <taxon>Planctomycetota</taxon>
        <taxon>Planctomycetia</taxon>
        <taxon>Pirellulales</taxon>
        <taxon>Pirellulaceae</taxon>
        <taxon>Aporhodopirellula</taxon>
    </lineage>
</organism>
<dbReference type="RefSeq" id="WP_184303022.1">
    <property type="nucleotide sequence ID" value="NZ_JACHXU010000003.1"/>
</dbReference>
<dbReference type="AlphaFoldDB" id="A0A7W5DWI1"/>
<comment type="caution">
    <text evidence="1">The sequence shown here is derived from an EMBL/GenBank/DDBJ whole genome shotgun (WGS) entry which is preliminary data.</text>
</comment>
<gene>
    <name evidence="1" type="ORF">FHS27_001259</name>
</gene>
<evidence type="ECO:0000313" key="2">
    <source>
        <dbReference type="Proteomes" id="UP000536179"/>
    </source>
</evidence>
<name>A0A7W5DWI1_9BACT</name>
<dbReference type="Proteomes" id="UP000536179">
    <property type="component" value="Unassembled WGS sequence"/>
</dbReference>
<evidence type="ECO:0000313" key="1">
    <source>
        <dbReference type="EMBL" id="MBB3205459.1"/>
    </source>
</evidence>
<keyword evidence="2" id="KW-1185">Reference proteome</keyword>
<accession>A0A7W5DWI1</accession>
<protein>
    <submittedName>
        <fullName evidence="1">Uncharacterized protein</fullName>
    </submittedName>
</protein>